<keyword evidence="8 9" id="KW-0472">Membrane</keyword>
<feature type="transmembrane region" description="Helical" evidence="9">
    <location>
        <begin position="147"/>
        <end position="167"/>
    </location>
</feature>
<evidence type="ECO:0000259" key="10">
    <source>
        <dbReference type="Pfam" id="PF01545"/>
    </source>
</evidence>
<keyword evidence="7 9" id="KW-1133">Transmembrane helix</keyword>
<dbReference type="InterPro" id="IPR027469">
    <property type="entry name" value="Cation_efflux_TMD_sf"/>
</dbReference>
<reference evidence="12 13" key="1">
    <citation type="submission" date="2023-06" db="EMBL/GenBank/DDBJ databases">
        <title>Alteromonas sp. ASW11-36 isolated from intertidal sand.</title>
        <authorList>
            <person name="Li Y."/>
        </authorList>
    </citation>
    <scope>NUCLEOTIDE SEQUENCE [LARGE SCALE GENOMIC DNA]</scope>
    <source>
        <strain evidence="12 13">ASW11-36</strain>
    </source>
</reference>
<comment type="similarity">
    <text evidence="2">Belongs to the cation diffusion facilitator (CDF) transporter (TC 2.A.4) family. FieF subfamily.</text>
</comment>
<proteinExistence type="inferred from homology"/>
<protein>
    <submittedName>
        <fullName evidence="12">Cation diffusion facilitator family transporter</fullName>
    </submittedName>
</protein>
<feature type="domain" description="Cation efflux protein cytoplasmic" evidence="11">
    <location>
        <begin position="205"/>
        <end position="276"/>
    </location>
</feature>
<gene>
    <name evidence="12" type="ORF">QTP81_07410</name>
</gene>
<keyword evidence="6" id="KW-0864">Zinc transport</keyword>
<dbReference type="EMBL" id="JAUCBP010000007">
    <property type="protein sequence ID" value="MDM7860419.1"/>
    <property type="molecule type" value="Genomic_DNA"/>
</dbReference>
<feature type="transmembrane region" description="Helical" evidence="9">
    <location>
        <begin position="74"/>
        <end position="96"/>
    </location>
</feature>
<dbReference type="InterPro" id="IPR036837">
    <property type="entry name" value="Cation_efflux_CTD_sf"/>
</dbReference>
<evidence type="ECO:0000256" key="2">
    <source>
        <dbReference type="ARBA" id="ARBA00010212"/>
    </source>
</evidence>
<comment type="caution">
    <text evidence="12">The sequence shown here is derived from an EMBL/GenBank/DDBJ whole genome shotgun (WGS) entry which is preliminary data.</text>
</comment>
<evidence type="ECO:0000256" key="5">
    <source>
        <dbReference type="ARBA" id="ARBA00022692"/>
    </source>
</evidence>
<evidence type="ECO:0000256" key="3">
    <source>
        <dbReference type="ARBA" id="ARBA00022448"/>
    </source>
</evidence>
<dbReference type="Gene3D" id="3.30.70.1350">
    <property type="entry name" value="Cation efflux protein, cytoplasmic domain"/>
    <property type="match status" value="1"/>
</dbReference>
<keyword evidence="6" id="KW-0862">Zinc</keyword>
<dbReference type="NCBIfam" id="TIGR01297">
    <property type="entry name" value="CDF"/>
    <property type="match status" value="1"/>
</dbReference>
<evidence type="ECO:0000256" key="9">
    <source>
        <dbReference type="SAM" id="Phobius"/>
    </source>
</evidence>
<dbReference type="PANTHER" id="PTHR43840:SF15">
    <property type="entry name" value="MITOCHONDRIAL METAL TRANSPORTER 1-RELATED"/>
    <property type="match status" value="1"/>
</dbReference>
<keyword evidence="6" id="KW-0406">Ion transport</keyword>
<dbReference type="Pfam" id="PF01545">
    <property type="entry name" value="Cation_efflux"/>
    <property type="match status" value="1"/>
</dbReference>
<keyword evidence="3" id="KW-0813">Transport</keyword>
<evidence type="ECO:0000256" key="7">
    <source>
        <dbReference type="ARBA" id="ARBA00022989"/>
    </source>
</evidence>
<comment type="subcellular location">
    <subcellularLocation>
        <location evidence="1">Membrane</location>
        <topology evidence="1">Multi-pass membrane protein</topology>
    </subcellularLocation>
</comment>
<dbReference type="SUPFAM" id="SSF160240">
    <property type="entry name" value="Cation efflux protein cytoplasmic domain-like"/>
    <property type="match status" value="1"/>
</dbReference>
<organism evidence="12 13">
    <name type="scientific">Alteromonas arenosi</name>
    <dbReference type="NCBI Taxonomy" id="3055817"/>
    <lineage>
        <taxon>Bacteria</taxon>
        <taxon>Pseudomonadati</taxon>
        <taxon>Pseudomonadota</taxon>
        <taxon>Gammaproteobacteria</taxon>
        <taxon>Alteromonadales</taxon>
        <taxon>Alteromonadaceae</taxon>
        <taxon>Alteromonas/Salinimonas group</taxon>
        <taxon>Alteromonas</taxon>
    </lineage>
</organism>
<evidence type="ECO:0000256" key="8">
    <source>
        <dbReference type="ARBA" id="ARBA00023136"/>
    </source>
</evidence>
<keyword evidence="4" id="KW-0408">Iron</keyword>
<dbReference type="InterPro" id="IPR002524">
    <property type="entry name" value="Cation_efflux"/>
</dbReference>
<evidence type="ECO:0000259" key="11">
    <source>
        <dbReference type="Pfam" id="PF16916"/>
    </source>
</evidence>
<evidence type="ECO:0000313" key="13">
    <source>
        <dbReference type="Proteomes" id="UP001234343"/>
    </source>
</evidence>
<dbReference type="SUPFAM" id="SSF161111">
    <property type="entry name" value="Cation efflux protein transmembrane domain-like"/>
    <property type="match status" value="1"/>
</dbReference>
<keyword evidence="4" id="KW-0410">Iron transport</keyword>
<evidence type="ECO:0000256" key="1">
    <source>
        <dbReference type="ARBA" id="ARBA00004141"/>
    </source>
</evidence>
<feature type="transmembrane region" description="Helical" evidence="9">
    <location>
        <begin position="173"/>
        <end position="191"/>
    </location>
</feature>
<dbReference type="PANTHER" id="PTHR43840">
    <property type="entry name" value="MITOCHONDRIAL METAL TRANSPORTER 1-RELATED"/>
    <property type="match status" value="1"/>
</dbReference>
<dbReference type="Proteomes" id="UP001234343">
    <property type="component" value="Unassembled WGS sequence"/>
</dbReference>
<dbReference type="Gene3D" id="1.20.1510.10">
    <property type="entry name" value="Cation efflux protein transmembrane domain"/>
    <property type="match status" value="1"/>
</dbReference>
<dbReference type="RefSeq" id="WP_289364718.1">
    <property type="nucleotide sequence ID" value="NZ_JAUCBP010000007.1"/>
</dbReference>
<name>A0ABT7SWP5_9ALTE</name>
<dbReference type="InterPro" id="IPR050291">
    <property type="entry name" value="CDF_Transporter"/>
</dbReference>
<evidence type="ECO:0000256" key="6">
    <source>
        <dbReference type="ARBA" id="ARBA00022906"/>
    </source>
</evidence>
<sequence>MNVAKVLVIEGLVNAFVTTAKTIVGLHTGSMAILADAFHSATDLINNLITYLLQRIANKPADLDHPYGHRKFEFLGIFILAVLLCAVAIELLINTFTIDNEPVEQSVLGLWIMLISFVASVGISLFERYWGRVLNSKLLLADAKHTYADSLTTLAAIIGWQAAIMHFGWIDKVVAVVIVIIVLGMAYKLFVQSIPVLVDQAVVSRDAVLDTVLPIDGVETVSTVRSRSLGEEKVVEITITVDPTLTTQVSHKIADEVERVLAKKLEVQRVLVHVEPQPN</sequence>
<feature type="transmembrane region" description="Helical" evidence="9">
    <location>
        <begin position="108"/>
        <end position="126"/>
    </location>
</feature>
<keyword evidence="13" id="KW-1185">Reference proteome</keyword>
<dbReference type="Pfam" id="PF16916">
    <property type="entry name" value="ZT_dimer"/>
    <property type="match status" value="1"/>
</dbReference>
<feature type="domain" description="Cation efflux protein transmembrane" evidence="10">
    <location>
        <begin position="9"/>
        <end position="198"/>
    </location>
</feature>
<evidence type="ECO:0000256" key="4">
    <source>
        <dbReference type="ARBA" id="ARBA00022496"/>
    </source>
</evidence>
<evidence type="ECO:0000313" key="12">
    <source>
        <dbReference type="EMBL" id="MDM7860419.1"/>
    </source>
</evidence>
<keyword evidence="5 9" id="KW-0812">Transmembrane</keyword>
<dbReference type="InterPro" id="IPR058533">
    <property type="entry name" value="Cation_efflux_TM"/>
</dbReference>
<accession>A0ABT7SWP5</accession>
<dbReference type="InterPro" id="IPR027470">
    <property type="entry name" value="Cation_efflux_CTD"/>
</dbReference>